<organism evidence="1 2">
    <name type="scientific">Massilia yuzhufengensis</name>
    <dbReference type="NCBI Taxonomy" id="1164594"/>
    <lineage>
        <taxon>Bacteria</taxon>
        <taxon>Pseudomonadati</taxon>
        <taxon>Pseudomonadota</taxon>
        <taxon>Betaproteobacteria</taxon>
        <taxon>Burkholderiales</taxon>
        <taxon>Oxalobacteraceae</taxon>
        <taxon>Telluria group</taxon>
        <taxon>Massilia</taxon>
    </lineage>
</organism>
<dbReference type="InterPro" id="IPR053165">
    <property type="entry name" value="HSI-I_assembly_Hcp1"/>
</dbReference>
<dbReference type="PANTHER" id="PTHR36152">
    <property type="entry name" value="CYTOPLASMIC PROTEIN-RELATED"/>
    <property type="match status" value="1"/>
</dbReference>
<protein>
    <submittedName>
        <fullName evidence="1">Type VI secretion system secreted protein Hcp</fullName>
    </submittedName>
</protein>
<evidence type="ECO:0000313" key="2">
    <source>
        <dbReference type="Proteomes" id="UP000198639"/>
    </source>
</evidence>
<evidence type="ECO:0000313" key="1">
    <source>
        <dbReference type="EMBL" id="SFC12354.1"/>
    </source>
</evidence>
<dbReference type="OrthoDB" id="5066999at2"/>
<dbReference type="InterPro" id="IPR008514">
    <property type="entry name" value="T6SS_Hcp"/>
</dbReference>
<dbReference type="STRING" id="1164594.SAMN05216204_1047"/>
<dbReference type="PANTHER" id="PTHR36152:SF5">
    <property type="entry name" value="PROTEIN HCP1"/>
    <property type="match status" value="1"/>
</dbReference>
<keyword evidence="2" id="KW-1185">Reference proteome</keyword>
<dbReference type="Gene3D" id="2.30.110.20">
    <property type="entry name" value="Hcp1-like"/>
    <property type="match status" value="1"/>
</dbReference>
<reference evidence="2" key="1">
    <citation type="submission" date="2016-10" db="EMBL/GenBank/DDBJ databases">
        <authorList>
            <person name="Varghese N."/>
            <person name="Submissions S."/>
        </authorList>
    </citation>
    <scope>NUCLEOTIDE SEQUENCE [LARGE SCALE GENOMIC DNA]</scope>
    <source>
        <strain evidence="2">CGMCC 1.12041</strain>
    </source>
</reference>
<dbReference type="EMBL" id="FOLD01000004">
    <property type="protein sequence ID" value="SFC12354.1"/>
    <property type="molecule type" value="Genomic_DNA"/>
</dbReference>
<dbReference type="AlphaFoldDB" id="A0A1I1GL77"/>
<gene>
    <name evidence="1" type="ORF">SAMN05216204_1047</name>
</gene>
<dbReference type="RefSeq" id="WP_091871839.1">
    <property type="nucleotide sequence ID" value="NZ_FOLD01000004.1"/>
</dbReference>
<dbReference type="Proteomes" id="UP000198639">
    <property type="component" value="Unassembled WGS sequence"/>
</dbReference>
<accession>A0A1I1GL77</accession>
<dbReference type="InterPro" id="IPR036624">
    <property type="entry name" value="Hcp1-lik_sf"/>
</dbReference>
<name>A0A1I1GL77_9BURK</name>
<dbReference type="SUPFAM" id="SSF141452">
    <property type="entry name" value="Hcp1-like"/>
    <property type="match status" value="1"/>
</dbReference>
<dbReference type="NCBIfam" id="TIGR03344">
    <property type="entry name" value="VI_effect_Hcp1"/>
    <property type="match status" value="1"/>
</dbReference>
<dbReference type="Pfam" id="PF05638">
    <property type="entry name" value="T6SS_HCP"/>
    <property type="match status" value="1"/>
</dbReference>
<sequence>MAIDVYLQIDGIKGESADSKHQGWIEVDSAQWGVVQPTIAPGSATGGRTTGRSEYHTLSIVKHVDLASPALMQTCSSGKTIAKAKMEFMRADGDGNRVKYYELELENVLIANMEQMVTEGSILSDRIGLQFAKVKWKYARQKIGGGMGGNTAGGWDLSCNKSCA</sequence>
<proteinExistence type="predicted"/>